<evidence type="ECO:0000313" key="2">
    <source>
        <dbReference type="Proteomes" id="UP000324897"/>
    </source>
</evidence>
<evidence type="ECO:0000313" key="1">
    <source>
        <dbReference type="EMBL" id="TVU25642.1"/>
    </source>
</evidence>
<protein>
    <submittedName>
        <fullName evidence="1">Uncharacterized protein</fullName>
    </submittedName>
</protein>
<accession>A0A5J9UPF3</accession>
<keyword evidence="2" id="KW-1185">Reference proteome</keyword>
<feature type="non-terminal residue" evidence="1">
    <location>
        <position position="1"/>
    </location>
</feature>
<sequence>MSLLRPVTKLSRTSSSARAAASPCAFPSSAASDELRGATASTCAFPSCTCPLPVMRLPPPPPLPLRTSSTTGFGRQLVLSPSKFLLLEGSSEIARRRLPPPGGAIEHLVFTTFMSARVYC</sequence>
<name>A0A5J9UPF3_9POAL</name>
<dbReference type="Proteomes" id="UP000324897">
    <property type="component" value="Chromosome 2"/>
</dbReference>
<gene>
    <name evidence="1" type="ORF">EJB05_28146</name>
</gene>
<organism evidence="1 2">
    <name type="scientific">Eragrostis curvula</name>
    <name type="common">weeping love grass</name>
    <dbReference type="NCBI Taxonomy" id="38414"/>
    <lineage>
        <taxon>Eukaryota</taxon>
        <taxon>Viridiplantae</taxon>
        <taxon>Streptophyta</taxon>
        <taxon>Embryophyta</taxon>
        <taxon>Tracheophyta</taxon>
        <taxon>Spermatophyta</taxon>
        <taxon>Magnoliopsida</taxon>
        <taxon>Liliopsida</taxon>
        <taxon>Poales</taxon>
        <taxon>Poaceae</taxon>
        <taxon>PACMAD clade</taxon>
        <taxon>Chloridoideae</taxon>
        <taxon>Eragrostideae</taxon>
        <taxon>Eragrostidinae</taxon>
        <taxon>Eragrostis</taxon>
    </lineage>
</organism>
<dbReference type="AlphaFoldDB" id="A0A5J9UPF3"/>
<dbReference type="EMBL" id="RWGY01000013">
    <property type="protein sequence ID" value="TVU25642.1"/>
    <property type="molecule type" value="Genomic_DNA"/>
</dbReference>
<reference evidence="1 2" key="1">
    <citation type="journal article" date="2019" name="Sci. Rep.">
        <title>A high-quality genome of Eragrostis curvula grass provides insights into Poaceae evolution and supports new strategies to enhance forage quality.</title>
        <authorList>
            <person name="Carballo J."/>
            <person name="Santos B.A.C.M."/>
            <person name="Zappacosta D."/>
            <person name="Garbus I."/>
            <person name="Selva J.P."/>
            <person name="Gallo C.A."/>
            <person name="Diaz A."/>
            <person name="Albertini E."/>
            <person name="Caccamo M."/>
            <person name="Echenique V."/>
        </authorList>
    </citation>
    <scope>NUCLEOTIDE SEQUENCE [LARGE SCALE GENOMIC DNA]</scope>
    <source>
        <strain evidence="2">cv. Victoria</strain>
        <tissue evidence="1">Leaf</tissue>
    </source>
</reference>
<proteinExistence type="predicted"/>
<comment type="caution">
    <text evidence="1">The sequence shown here is derived from an EMBL/GenBank/DDBJ whole genome shotgun (WGS) entry which is preliminary data.</text>
</comment>
<dbReference type="Gramene" id="TVU25642">
    <property type="protein sequence ID" value="TVU25642"/>
    <property type="gene ID" value="EJB05_28146"/>
</dbReference>